<evidence type="ECO:0000256" key="1">
    <source>
        <dbReference type="ARBA" id="ARBA00004571"/>
    </source>
</evidence>
<organism evidence="13 14">
    <name type="scientific">Sphingomonas colocasiae</name>
    <dbReference type="NCBI Taxonomy" id="1848973"/>
    <lineage>
        <taxon>Bacteria</taxon>
        <taxon>Pseudomonadati</taxon>
        <taxon>Pseudomonadota</taxon>
        <taxon>Alphaproteobacteria</taxon>
        <taxon>Sphingomonadales</taxon>
        <taxon>Sphingomonadaceae</taxon>
        <taxon>Sphingomonas</taxon>
    </lineage>
</organism>
<evidence type="ECO:0000256" key="7">
    <source>
        <dbReference type="ARBA" id="ARBA00023237"/>
    </source>
</evidence>
<dbReference type="InterPro" id="IPR000531">
    <property type="entry name" value="Beta-barrel_TonB"/>
</dbReference>
<keyword evidence="14" id="KW-1185">Reference proteome</keyword>
<dbReference type="EMBL" id="JAINVV010000004">
    <property type="protein sequence ID" value="MBY8822726.1"/>
    <property type="molecule type" value="Genomic_DNA"/>
</dbReference>
<sequence length="861" mass="94422">MRMILSGGVSLLAMLAAAPVLAQEAGGEAPGDEIVVTGQRAQQERSIELKRDAIGILDVAAADEIGQLPDRNVAEVIERLPGVGVQYDQGEGRYVAIRGIPSDLNNYTVNGFELGNPDGNTRRLPLDVVSGQLLNRVEVTKAKTADLDGQGIGGTVNLVTQTAFDFREPFIVSANAQVGYQTLNDKAPIRGDISIGGRFGADEQFGILVGGAYSKRDFQSFGVFPDDWADYPGAKRGGMPINNKFTDYQLERERIGAVGSLDWRVGTTTQLYVRGLYSKFTENEYRQRYRIDFATAAQRAAGTVTLNPDGVTGVSTVTEQRSDLRLEYKEKSVLVGMLGGKTELDDWIFDYGLARSHNRVVEPNELWQFRGNPGAVDFDFSDKLFTATPRTPLTPAGLGFRQYTVQDESGDEYIWTGRLDVTRKLALGENSFIKLGGKYRATDKDFDSNNTVYARGANAATRFTLGQFNLQGDPVTSYPRRGRGYLITPTIGADAIAAFTKDPANAKYFVIDTATSLANATLLDIDLDENIASGYVMANLDFGAITVTPGLRVERTDLTIQGFQLQNGTTVVPVTERHKYTDFLPSLIVRVEPARNMVMRFAYTRSVGRPNYSDLTPGGAISYEDNGDGTFDGSVSLGNPQLKPYVSDGLDATAEWYFAKGGMLSIGAFAKFIKNPIYTSSYTLLNTPYGGRTYAILGFSQKLNGDSAEILGLEAAYRQQFDFLPGFWSGFGIEANVTFIDSDLTVPGRVDPAAFPEQSELLFGAQLFYQKGPIEASIAYHHTGRALISLGANALTDQHNDDLRRLDAKASFAITENIKLFFEAQNLTDEPTRQYQGGRRDWIIQNERYGRTFYSGASVRF</sequence>
<keyword evidence="5 9" id="KW-0798">TonB box</keyword>
<dbReference type="Proteomes" id="UP000706039">
    <property type="component" value="Unassembled WGS sequence"/>
</dbReference>
<keyword evidence="13" id="KW-0675">Receptor</keyword>
<dbReference type="Gene3D" id="2.170.130.10">
    <property type="entry name" value="TonB-dependent receptor, plug domain"/>
    <property type="match status" value="1"/>
</dbReference>
<feature type="signal peptide" evidence="10">
    <location>
        <begin position="1"/>
        <end position="22"/>
    </location>
</feature>
<reference evidence="13 14" key="1">
    <citation type="submission" date="2021-08" db="EMBL/GenBank/DDBJ databases">
        <authorList>
            <person name="Tuo L."/>
        </authorList>
    </citation>
    <scope>NUCLEOTIDE SEQUENCE [LARGE SCALE GENOMIC DNA]</scope>
    <source>
        <strain evidence="13 14">JCM 31229</strain>
    </source>
</reference>
<dbReference type="NCBIfam" id="TIGR01782">
    <property type="entry name" value="TonB-Xanth-Caul"/>
    <property type="match status" value="1"/>
</dbReference>
<dbReference type="Gene3D" id="2.40.170.20">
    <property type="entry name" value="TonB-dependent receptor, beta-barrel domain"/>
    <property type="match status" value="1"/>
</dbReference>
<evidence type="ECO:0000256" key="6">
    <source>
        <dbReference type="ARBA" id="ARBA00023136"/>
    </source>
</evidence>
<proteinExistence type="inferred from homology"/>
<name>A0ABS7PN78_9SPHN</name>
<dbReference type="PANTHER" id="PTHR40980:SF4">
    <property type="entry name" value="TONB-DEPENDENT RECEPTOR-LIKE BETA-BARREL DOMAIN-CONTAINING PROTEIN"/>
    <property type="match status" value="1"/>
</dbReference>
<evidence type="ECO:0000313" key="14">
    <source>
        <dbReference type="Proteomes" id="UP000706039"/>
    </source>
</evidence>
<evidence type="ECO:0000256" key="9">
    <source>
        <dbReference type="RuleBase" id="RU003357"/>
    </source>
</evidence>
<comment type="similarity">
    <text evidence="8 9">Belongs to the TonB-dependent receptor family.</text>
</comment>
<evidence type="ECO:0000256" key="5">
    <source>
        <dbReference type="ARBA" id="ARBA00023077"/>
    </source>
</evidence>
<gene>
    <name evidence="13" type="ORF">K7G82_10510</name>
</gene>
<evidence type="ECO:0000259" key="12">
    <source>
        <dbReference type="Pfam" id="PF07715"/>
    </source>
</evidence>
<dbReference type="InterPro" id="IPR039426">
    <property type="entry name" value="TonB-dep_rcpt-like"/>
</dbReference>
<comment type="caution">
    <text evidence="13">The sequence shown here is derived from an EMBL/GenBank/DDBJ whole genome shotgun (WGS) entry which is preliminary data.</text>
</comment>
<dbReference type="InterPro" id="IPR037066">
    <property type="entry name" value="Plug_dom_sf"/>
</dbReference>
<keyword evidence="3 8" id="KW-1134">Transmembrane beta strand</keyword>
<evidence type="ECO:0000256" key="4">
    <source>
        <dbReference type="ARBA" id="ARBA00022692"/>
    </source>
</evidence>
<evidence type="ECO:0000256" key="2">
    <source>
        <dbReference type="ARBA" id="ARBA00022448"/>
    </source>
</evidence>
<comment type="subcellular location">
    <subcellularLocation>
        <location evidence="1 8">Cell outer membrane</location>
        <topology evidence="1 8">Multi-pass membrane protein</topology>
    </subcellularLocation>
</comment>
<keyword evidence="10" id="KW-0732">Signal</keyword>
<dbReference type="Pfam" id="PF00593">
    <property type="entry name" value="TonB_dep_Rec_b-barrel"/>
    <property type="match status" value="1"/>
</dbReference>
<feature type="domain" description="TonB-dependent receptor-like beta-barrel" evidence="11">
    <location>
        <begin position="370"/>
        <end position="827"/>
    </location>
</feature>
<feature type="domain" description="TonB-dependent receptor plug" evidence="12">
    <location>
        <begin position="51"/>
        <end position="155"/>
    </location>
</feature>
<dbReference type="PANTHER" id="PTHR40980">
    <property type="entry name" value="PLUG DOMAIN-CONTAINING PROTEIN"/>
    <property type="match status" value="1"/>
</dbReference>
<dbReference type="Pfam" id="PF07715">
    <property type="entry name" value="Plug"/>
    <property type="match status" value="1"/>
</dbReference>
<evidence type="ECO:0000259" key="11">
    <source>
        <dbReference type="Pfam" id="PF00593"/>
    </source>
</evidence>
<dbReference type="InterPro" id="IPR010104">
    <property type="entry name" value="TonB_rcpt_bac"/>
</dbReference>
<evidence type="ECO:0000256" key="3">
    <source>
        <dbReference type="ARBA" id="ARBA00022452"/>
    </source>
</evidence>
<evidence type="ECO:0000256" key="8">
    <source>
        <dbReference type="PROSITE-ProRule" id="PRU01360"/>
    </source>
</evidence>
<dbReference type="CDD" id="cd01347">
    <property type="entry name" value="ligand_gated_channel"/>
    <property type="match status" value="1"/>
</dbReference>
<keyword evidence="4 8" id="KW-0812">Transmembrane</keyword>
<keyword evidence="2 8" id="KW-0813">Transport</keyword>
<evidence type="ECO:0000313" key="13">
    <source>
        <dbReference type="EMBL" id="MBY8822726.1"/>
    </source>
</evidence>
<keyword evidence="6 8" id="KW-0472">Membrane</keyword>
<dbReference type="PROSITE" id="PS52016">
    <property type="entry name" value="TONB_DEPENDENT_REC_3"/>
    <property type="match status" value="1"/>
</dbReference>
<feature type="chain" id="PRO_5045914880" evidence="10">
    <location>
        <begin position="23"/>
        <end position="861"/>
    </location>
</feature>
<dbReference type="InterPro" id="IPR012910">
    <property type="entry name" value="Plug_dom"/>
</dbReference>
<dbReference type="SUPFAM" id="SSF56935">
    <property type="entry name" value="Porins"/>
    <property type="match status" value="1"/>
</dbReference>
<keyword evidence="7 8" id="KW-0998">Cell outer membrane</keyword>
<accession>A0ABS7PN78</accession>
<protein>
    <submittedName>
        <fullName evidence="13">TonB-dependent receptor</fullName>
    </submittedName>
</protein>
<evidence type="ECO:0000256" key="10">
    <source>
        <dbReference type="SAM" id="SignalP"/>
    </source>
</evidence>
<dbReference type="RefSeq" id="WP_222989787.1">
    <property type="nucleotide sequence ID" value="NZ_JAINVV010000004.1"/>
</dbReference>
<dbReference type="InterPro" id="IPR036942">
    <property type="entry name" value="Beta-barrel_TonB_sf"/>
</dbReference>